<protein>
    <submittedName>
        <fullName evidence="8">Cytochrome P450</fullName>
    </submittedName>
</protein>
<evidence type="ECO:0000313" key="9">
    <source>
        <dbReference type="Proteomes" id="UP001220324"/>
    </source>
</evidence>
<dbReference type="AlphaFoldDB" id="A0AAD6GEX0"/>
<dbReference type="EMBL" id="JAQIZZ010000005">
    <property type="protein sequence ID" value="KAJ5541727.1"/>
    <property type="molecule type" value="Genomic_DNA"/>
</dbReference>
<dbReference type="InterPro" id="IPR036396">
    <property type="entry name" value="Cyt_P450_sf"/>
</dbReference>
<name>A0AAD6GEX0_9EURO</name>
<comment type="similarity">
    <text evidence="2">Belongs to the cytochrome P450 family.</text>
</comment>
<evidence type="ECO:0000256" key="6">
    <source>
        <dbReference type="ARBA" id="ARBA00023033"/>
    </source>
</evidence>
<reference evidence="8 9" key="1">
    <citation type="journal article" date="2023" name="IMA Fungus">
        <title>Comparative genomic study of the Penicillium genus elucidates a diverse pangenome and 15 lateral gene transfer events.</title>
        <authorList>
            <person name="Petersen C."/>
            <person name="Sorensen T."/>
            <person name="Nielsen M.R."/>
            <person name="Sondergaard T.E."/>
            <person name="Sorensen J.L."/>
            <person name="Fitzpatrick D.A."/>
            <person name="Frisvad J.C."/>
            <person name="Nielsen K.L."/>
        </authorList>
    </citation>
    <scope>NUCLEOTIDE SEQUENCE [LARGE SCALE GENOMIC DNA]</scope>
    <source>
        <strain evidence="8 9">IBT 35679</strain>
    </source>
</reference>
<proteinExistence type="inferred from homology"/>
<sequence>MSSEMPFRLSPTAIAVLAVISFAAYKLLSMGKREKGLPPGPPTIPILGNLHQIPLTGLHAKFLQWGETYGGIFSLKMGSGTMIVLFDRKAVHDLVDKKGVIYSERPKNHVADIVTHGDSFAFMDNTALYREQRKIASHNLSPRILDERASEIQDAEISVLMRDLVKTPDEFYHHVMRTTCSISCSMVWGHRGATFESFFGRCVYDAMDSRVFRTWSKSPVDEFPFLKYLPGFISPWRQRAVKSYTAMDNTWAAARVYCDKRRNQGERRVCIADRLLDDPKQAGKMTDKQINHFLGVLVEGGADTTSSAVLTMIACLARNPEHQVIAQKELDAVCGTTRMPVWTDFNDLPYINCIVKEGLRWHPVLPLGVPHRVAKDDWYQGMLIPKDATVVIPSYAIHRSEKFNYKTPDEFNPQRYLNHPRLASDYAGSPDFNNRDKSPLSIQNDAKLTNVGFEHHYGYGAGRRICPGMHLAERTQWRAIAKLLWAFTIELPVDAAGNKIIPDPEAYKEGIAHGPLPYQVVFKPRSQEHVDIIMEDCEQSLKTLQQWE</sequence>
<evidence type="ECO:0000256" key="4">
    <source>
        <dbReference type="ARBA" id="ARBA00023002"/>
    </source>
</evidence>
<organism evidence="8 9">
    <name type="scientific">Penicillium frequentans</name>
    <dbReference type="NCBI Taxonomy" id="3151616"/>
    <lineage>
        <taxon>Eukaryota</taxon>
        <taxon>Fungi</taxon>
        <taxon>Dikarya</taxon>
        <taxon>Ascomycota</taxon>
        <taxon>Pezizomycotina</taxon>
        <taxon>Eurotiomycetes</taxon>
        <taxon>Eurotiomycetidae</taxon>
        <taxon>Eurotiales</taxon>
        <taxon>Aspergillaceae</taxon>
        <taxon>Penicillium</taxon>
    </lineage>
</organism>
<dbReference type="InterPro" id="IPR002401">
    <property type="entry name" value="Cyt_P450_E_grp-I"/>
</dbReference>
<dbReference type="InterPro" id="IPR001128">
    <property type="entry name" value="Cyt_P450"/>
</dbReference>
<keyword evidence="7" id="KW-0349">Heme</keyword>
<gene>
    <name evidence="8" type="ORF">N7494_006803</name>
</gene>
<evidence type="ECO:0000256" key="1">
    <source>
        <dbReference type="ARBA" id="ARBA00001971"/>
    </source>
</evidence>
<dbReference type="GO" id="GO:0020037">
    <property type="term" value="F:heme binding"/>
    <property type="evidence" value="ECO:0007669"/>
    <property type="project" value="InterPro"/>
</dbReference>
<dbReference type="GO" id="GO:0043386">
    <property type="term" value="P:mycotoxin biosynthetic process"/>
    <property type="evidence" value="ECO:0007669"/>
    <property type="project" value="UniProtKB-ARBA"/>
</dbReference>
<dbReference type="Gene3D" id="1.10.630.10">
    <property type="entry name" value="Cytochrome P450"/>
    <property type="match status" value="1"/>
</dbReference>
<evidence type="ECO:0000256" key="3">
    <source>
        <dbReference type="ARBA" id="ARBA00022723"/>
    </source>
</evidence>
<dbReference type="InterPro" id="IPR050364">
    <property type="entry name" value="Cytochrome_P450_fung"/>
</dbReference>
<dbReference type="GO" id="GO:0005506">
    <property type="term" value="F:iron ion binding"/>
    <property type="evidence" value="ECO:0007669"/>
    <property type="project" value="InterPro"/>
</dbReference>
<keyword evidence="9" id="KW-1185">Reference proteome</keyword>
<keyword evidence="6" id="KW-0503">Monooxygenase</keyword>
<dbReference type="GO" id="GO:0004497">
    <property type="term" value="F:monooxygenase activity"/>
    <property type="evidence" value="ECO:0007669"/>
    <property type="project" value="UniProtKB-KW"/>
</dbReference>
<dbReference type="Proteomes" id="UP001220324">
    <property type="component" value="Unassembled WGS sequence"/>
</dbReference>
<keyword evidence="3 7" id="KW-0479">Metal-binding</keyword>
<evidence type="ECO:0000256" key="2">
    <source>
        <dbReference type="ARBA" id="ARBA00010617"/>
    </source>
</evidence>
<comment type="caution">
    <text evidence="8">The sequence shown here is derived from an EMBL/GenBank/DDBJ whole genome shotgun (WGS) entry which is preliminary data.</text>
</comment>
<dbReference type="SUPFAM" id="SSF48264">
    <property type="entry name" value="Cytochrome P450"/>
    <property type="match status" value="1"/>
</dbReference>
<keyword evidence="4" id="KW-0560">Oxidoreductase</keyword>
<dbReference type="GO" id="GO:0016705">
    <property type="term" value="F:oxidoreductase activity, acting on paired donors, with incorporation or reduction of molecular oxygen"/>
    <property type="evidence" value="ECO:0007669"/>
    <property type="project" value="InterPro"/>
</dbReference>
<dbReference type="PRINTS" id="PR00463">
    <property type="entry name" value="EP450I"/>
</dbReference>
<keyword evidence="5 7" id="KW-0408">Iron</keyword>
<dbReference type="CDD" id="cd11065">
    <property type="entry name" value="CYP64-like"/>
    <property type="match status" value="1"/>
</dbReference>
<dbReference type="PANTHER" id="PTHR46300:SF2">
    <property type="entry name" value="CYTOCHROME P450 MONOOXYGENASE ALNH-RELATED"/>
    <property type="match status" value="1"/>
</dbReference>
<evidence type="ECO:0000256" key="7">
    <source>
        <dbReference type="PIRSR" id="PIRSR602401-1"/>
    </source>
</evidence>
<feature type="binding site" description="axial binding residue" evidence="7">
    <location>
        <position position="466"/>
    </location>
    <ligand>
        <name>heme</name>
        <dbReference type="ChEBI" id="CHEBI:30413"/>
    </ligand>
    <ligandPart>
        <name>Fe</name>
        <dbReference type="ChEBI" id="CHEBI:18248"/>
    </ligandPart>
</feature>
<evidence type="ECO:0000256" key="5">
    <source>
        <dbReference type="ARBA" id="ARBA00023004"/>
    </source>
</evidence>
<accession>A0AAD6GEX0</accession>
<comment type="cofactor">
    <cofactor evidence="1 7">
        <name>heme</name>
        <dbReference type="ChEBI" id="CHEBI:30413"/>
    </cofactor>
</comment>
<dbReference type="Pfam" id="PF00067">
    <property type="entry name" value="p450"/>
    <property type="match status" value="1"/>
</dbReference>
<evidence type="ECO:0000313" key="8">
    <source>
        <dbReference type="EMBL" id="KAJ5541727.1"/>
    </source>
</evidence>
<dbReference type="PANTHER" id="PTHR46300">
    <property type="entry name" value="P450, PUTATIVE (EUROFUNG)-RELATED-RELATED"/>
    <property type="match status" value="1"/>
</dbReference>